<feature type="domain" description="Purine catabolism PurC-like" evidence="2">
    <location>
        <begin position="10"/>
        <end position="126"/>
    </location>
</feature>
<dbReference type="Proteomes" id="UP000567795">
    <property type="component" value="Unassembled WGS sequence"/>
</dbReference>
<dbReference type="PANTHER" id="PTHR33744">
    <property type="entry name" value="CARBOHYDRATE DIACID REGULATOR"/>
    <property type="match status" value="1"/>
</dbReference>
<dbReference type="Pfam" id="PF13556">
    <property type="entry name" value="HTH_30"/>
    <property type="match status" value="1"/>
</dbReference>
<evidence type="ECO:0000313" key="4">
    <source>
        <dbReference type="EMBL" id="NYI04968.1"/>
    </source>
</evidence>
<sequence length="514" mass="53977">MAPTLRRVVGTPELDLRVRCGADALERPVHWVAVSELPDPTPFLEGGELLLTTGLWHTGSAEAATAWIRRVADRGVAGLGFGVGVGVGHDEVPPEVLTAAERAGLPLLEVPRPTPFMAISRAVADLLAADRYEELNRSIAMQQELTRAALRGPEAVVTLLARQLDGWAALLDTDRRPRHAAPPDAAAGGVAALSAALDRIAAPPPADGPPSPARRPSAASVVDASGHAVAHALGGDQPVGYLLAGTAGPLDARRRTALAAAVSLLSLELERPEVRRVTERRLRTALLRALLTAREPAVWAAVDDAVGGLPDPVRVAQAALPAGAPPRAGAVGEALRAAERDAALRTALLATEGGTLWALLPDAPAAIAAFGRATRPLVCGVSEPVTPADLPAAVRQAERSRAEAERRGTALARHEELAPGFLGLVDAPSADEFARSRLGALLAGRQPAELLATLRAYLARGGRWDAAARDLGVHRHTVRHRVERVAELLRTDLDDPDVRAELWIALRIHDGRPA</sequence>
<dbReference type="EMBL" id="JACBZD010000001">
    <property type="protein sequence ID" value="NYI04968.1"/>
    <property type="molecule type" value="Genomic_DNA"/>
</dbReference>
<feature type="compositionally biased region" description="Pro residues" evidence="1">
    <location>
        <begin position="202"/>
        <end position="213"/>
    </location>
</feature>
<dbReference type="AlphaFoldDB" id="A0A853A3B2"/>
<proteinExistence type="predicted"/>
<feature type="domain" description="PucR C-terminal helix-turn-helix" evidence="3">
    <location>
        <begin position="450"/>
        <end position="508"/>
    </location>
</feature>
<evidence type="ECO:0000259" key="3">
    <source>
        <dbReference type="Pfam" id="PF13556"/>
    </source>
</evidence>
<name>A0A853A3B2_9ACTN</name>
<comment type="caution">
    <text evidence="4">The sequence shown here is derived from an EMBL/GenBank/DDBJ whole genome shotgun (WGS) entry which is preliminary data.</text>
</comment>
<evidence type="ECO:0000313" key="5">
    <source>
        <dbReference type="Proteomes" id="UP000567795"/>
    </source>
</evidence>
<dbReference type="InterPro" id="IPR042070">
    <property type="entry name" value="PucR_C-HTH_sf"/>
</dbReference>
<evidence type="ECO:0000259" key="2">
    <source>
        <dbReference type="Pfam" id="PF07905"/>
    </source>
</evidence>
<dbReference type="Pfam" id="PF07905">
    <property type="entry name" value="PucR"/>
    <property type="match status" value="1"/>
</dbReference>
<dbReference type="InterPro" id="IPR051448">
    <property type="entry name" value="CdaR-like_regulators"/>
</dbReference>
<protein>
    <submittedName>
        <fullName evidence="4">Purine catabolism regulator</fullName>
    </submittedName>
</protein>
<dbReference type="PANTHER" id="PTHR33744:SF1">
    <property type="entry name" value="DNA-BINDING TRANSCRIPTIONAL ACTIVATOR ADER"/>
    <property type="match status" value="1"/>
</dbReference>
<gene>
    <name evidence="4" type="ORF">FHU37_001911</name>
</gene>
<dbReference type="Gene3D" id="1.10.10.2840">
    <property type="entry name" value="PucR C-terminal helix-turn-helix domain"/>
    <property type="match status" value="1"/>
</dbReference>
<dbReference type="RefSeq" id="WP_179813792.1">
    <property type="nucleotide sequence ID" value="NZ_JACBZD010000001.1"/>
</dbReference>
<accession>A0A853A3B2</accession>
<evidence type="ECO:0000256" key="1">
    <source>
        <dbReference type="SAM" id="MobiDB-lite"/>
    </source>
</evidence>
<dbReference type="InterPro" id="IPR012914">
    <property type="entry name" value="PucR_dom"/>
</dbReference>
<reference evidence="4 5" key="1">
    <citation type="submission" date="2020-07" db="EMBL/GenBank/DDBJ databases">
        <title>Sequencing the genomes of 1000 actinobacteria strains.</title>
        <authorList>
            <person name="Klenk H.-P."/>
        </authorList>
    </citation>
    <scope>NUCLEOTIDE SEQUENCE [LARGE SCALE GENOMIC DNA]</scope>
    <source>
        <strain evidence="4 5">DSM 42178</strain>
    </source>
</reference>
<feature type="region of interest" description="Disordered" evidence="1">
    <location>
        <begin position="200"/>
        <end position="220"/>
    </location>
</feature>
<dbReference type="InterPro" id="IPR025736">
    <property type="entry name" value="PucR_C-HTH_dom"/>
</dbReference>
<organism evidence="4 5">
    <name type="scientific">Allostreptomyces psammosilenae</name>
    <dbReference type="NCBI Taxonomy" id="1892865"/>
    <lineage>
        <taxon>Bacteria</taxon>
        <taxon>Bacillati</taxon>
        <taxon>Actinomycetota</taxon>
        <taxon>Actinomycetes</taxon>
        <taxon>Kitasatosporales</taxon>
        <taxon>Streptomycetaceae</taxon>
        <taxon>Allostreptomyces</taxon>
    </lineage>
</organism>
<keyword evidence="5" id="KW-1185">Reference proteome</keyword>